<gene>
    <name evidence="1" type="ORF">HSCHL_1125</name>
</gene>
<proteinExistence type="predicted"/>
<reference evidence="1 2" key="1">
    <citation type="submission" date="2017-08" db="EMBL/GenBank/DDBJ databases">
        <title>Burning lignite coal seam in the remote Altai Mountains harbors a hydrogen-driven thermophilic microbial community.</title>
        <authorList>
            <person name="Kadnikov V.V."/>
            <person name="Mardanov A.V."/>
            <person name="Ivasenko D."/>
            <person name="Beletsky A.V."/>
            <person name="Karnachuk O.V."/>
            <person name="Ravin N.V."/>
        </authorList>
    </citation>
    <scope>NUCLEOTIDE SEQUENCE [LARGE SCALE GENOMIC DNA]</scope>
    <source>
        <strain evidence="1">AL33</strain>
    </source>
</reference>
<evidence type="ECO:0000313" key="1">
    <source>
        <dbReference type="EMBL" id="PTQ53972.1"/>
    </source>
</evidence>
<dbReference type="Proteomes" id="UP000244180">
    <property type="component" value="Unassembled WGS sequence"/>
</dbReference>
<dbReference type="AlphaFoldDB" id="A0A2T5GCQ5"/>
<accession>A0A2T5GCQ5</accession>
<sequence length="118" mass="13777">MPEARERGAWPTTEDARCAALVEERLRAAKMQFERAIQSKHTAFDDLYPYMVENPSFFWYKRYVAWTELLVLVDLAGRLGLPWESLFLPHQVQFIRAQVLSGTVLDRWFDPAGEGEDR</sequence>
<organism evidence="1 2">
    <name type="scientific">Hydrogenibacillus schlegelii</name>
    <name type="common">Bacillus schlegelii</name>
    <dbReference type="NCBI Taxonomy" id="1484"/>
    <lineage>
        <taxon>Bacteria</taxon>
        <taxon>Bacillati</taxon>
        <taxon>Bacillota</taxon>
        <taxon>Bacilli</taxon>
        <taxon>Bacillales</taxon>
        <taxon>Bacillales Family X. Incertae Sedis</taxon>
        <taxon>Hydrogenibacillus</taxon>
    </lineage>
</organism>
<dbReference type="EMBL" id="PEBV01000008">
    <property type="protein sequence ID" value="PTQ53972.1"/>
    <property type="molecule type" value="Genomic_DNA"/>
</dbReference>
<name>A0A2T5GCQ5_HYDSH</name>
<comment type="caution">
    <text evidence="1">The sequence shown here is derived from an EMBL/GenBank/DDBJ whole genome shotgun (WGS) entry which is preliminary data.</text>
</comment>
<evidence type="ECO:0000313" key="2">
    <source>
        <dbReference type="Proteomes" id="UP000244180"/>
    </source>
</evidence>
<protein>
    <submittedName>
        <fullName evidence="1">Uncharacterized protein</fullName>
    </submittedName>
</protein>